<dbReference type="InterPro" id="IPR028082">
    <property type="entry name" value="Peripla_BP_I"/>
</dbReference>
<keyword evidence="5" id="KW-0675">Receptor</keyword>
<feature type="chain" id="PRO_5008501916" evidence="3">
    <location>
        <begin position="26"/>
        <end position="379"/>
    </location>
</feature>
<accession>A0A158IB36</accession>
<dbReference type="AlphaFoldDB" id="A0A158IB36"/>
<name>A0A158IB36_9BURK</name>
<organism evidence="5 6">
    <name type="scientific">Caballeronia udeis</name>
    <dbReference type="NCBI Taxonomy" id="1232866"/>
    <lineage>
        <taxon>Bacteria</taxon>
        <taxon>Pseudomonadati</taxon>
        <taxon>Pseudomonadota</taxon>
        <taxon>Betaproteobacteria</taxon>
        <taxon>Burkholderiales</taxon>
        <taxon>Burkholderiaceae</taxon>
        <taxon>Caballeronia</taxon>
    </lineage>
</organism>
<dbReference type="Gene3D" id="3.40.50.2300">
    <property type="match status" value="2"/>
</dbReference>
<dbReference type="PANTHER" id="PTHR47151:SF2">
    <property type="entry name" value="AMINO ACID BINDING PROTEIN"/>
    <property type="match status" value="1"/>
</dbReference>
<evidence type="ECO:0000259" key="4">
    <source>
        <dbReference type="Pfam" id="PF13458"/>
    </source>
</evidence>
<dbReference type="RefSeq" id="WP_062090046.1">
    <property type="nucleotide sequence ID" value="NZ_FCOK02000046.1"/>
</dbReference>
<evidence type="ECO:0000256" key="3">
    <source>
        <dbReference type="SAM" id="SignalP"/>
    </source>
</evidence>
<feature type="signal peptide" evidence="3">
    <location>
        <begin position="1"/>
        <end position="25"/>
    </location>
</feature>
<dbReference type="CDD" id="cd06342">
    <property type="entry name" value="PBP1_ABC_LIVBP-like"/>
    <property type="match status" value="1"/>
</dbReference>
<evidence type="ECO:0000313" key="5">
    <source>
        <dbReference type="EMBL" id="SAL53764.1"/>
    </source>
</evidence>
<dbReference type="Proteomes" id="UP000054683">
    <property type="component" value="Unassembled WGS sequence"/>
</dbReference>
<sequence length="379" mass="39991">MMRKTQFLMIAAVTFGMTSGPSAYADTVVKIGHIAPLTGNLAHQGKDLENGARLAVDEINQSGLVIAGEKITLVLDSQDDAGDPRQGTQAAQRLIDDGVVAVVGHLNSGVNIPASKLYNDAGITNITPAASNPVLTLQGFKTEYRLVATDAQQGPALAKYAEATFKPKTAGVVDDATAYGQGLANEFAKSAAAMGMKVLPREVTNDKAIDFRAILTKLKSERPDVIMFGGMDATGGPFAKQAKQLAIDSKVLLGDGGCTANLPELAGAAAGSVYCSEGGMAITKMPGGIQFQKKYEERFKVPVQTYAPFSYDAVYVIVDAMKRAQSVSAAKVLAVMPTTDYSGVTGKIQFAQNGDLKQPVVSIYRYQDGQKTLVDVMKP</sequence>
<reference evidence="5 6" key="1">
    <citation type="submission" date="2016-01" db="EMBL/GenBank/DDBJ databases">
        <authorList>
            <person name="Oliw E.H."/>
        </authorList>
    </citation>
    <scope>NUCLEOTIDE SEQUENCE [LARGE SCALE GENOMIC DNA]</scope>
    <source>
        <strain evidence="5">LMG 27134</strain>
    </source>
</reference>
<dbReference type="InterPro" id="IPR028081">
    <property type="entry name" value="Leu-bd"/>
</dbReference>
<gene>
    <name evidence="5" type="ORF">AWB69_05681</name>
</gene>
<dbReference type="PANTHER" id="PTHR47151">
    <property type="entry name" value="LEU/ILE/VAL-BINDING ABC TRANSPORTER SUBUNIT"/>
    <property type="match status" value="1"/>
</dbReference>
<evidence type="ECO:0000256" key="2">
    <source>
        <dbReference type="ARBA" id="ARBA00022729"/>
    </source>
</evidence>
<evidence type="ECO:0000313" key="6">
    <source>
        <dbReference type="Proteomes" id="UP000054683"/>
    </source>
</evidence>
<proteinExistence type="inferred from homology"/>
<dbReference type="Pfam" id="PF13458">
    <property type="entry name" value="Peripla_BP_6"/>
    <property type="match status" value="1"/>
</dbReference>
<dbReference type="EMBL" id="FCOK02000046">
    <property type="protein sequence ID" value="SAL53764.1"/>
    <property type="molecule type" value="Genomic_DNA"/>
</dbReference>
<feature type="domain" description="Leucine-binding protein" evidence="4">
    <location>
        <begin position="29"/>
        <end position="367"/>
    </location>
</feature>
<dbReference type="SUPFAM" id="SSF53822">
    <property type="entry name" value="Periplasmic binding protein-like I"/>
    <property type="match status" value="1"/>
</dbReference>
<keyword evidence="2 3" id="KW-0732">Signal</keyword>
<comment type="similarity">
    <text evidence="1">Belongs to the leucine-binding protein family.</text>
</comment>
<evidence type="ECO:0000256" key="1">
    <source>
        <dbReference type="ARBA" id="ARBA00010062"/>
    </source>
</evidence>
<protein>
    <submittedName>
        <fullName evidence="5">Extracellular ligand-binding receptor</fullName>
    </submittedName>
</protein>